<dbReference type="Proteomes" id="UP000055024">
    <property type="component" value="Unassembled WGS sequence"/>
</dbReference>
<name>A0A0V1GSP9_9BILA</name>
<sequence>MRSAGRGAIFATNGLDSIRLQHGQAYMTPFTARLPLKIQYRCLSVASVSSHPPCNCRKWHLRIIAVVVGCLSGKSIGCFVFSGKSEF</sequence>
<organism evidence="1 2">
    <name type="scientific">Trichinella zimbabwensis</name>
    <dbReference type="NCBI Taxonomy" id="268475"/>
    <lineage>
        <taxon>Eukaryota</taxon>
        <taxon>Metazoa</taxon>
        <taxon>Ecdysozoa</taxon>
        <taxon>Nematoda</taxon>
        <taxon>Enoplea</taxon>
        <taxon>Dorylaimia</taxon>
        <taxon>Trichinellida</taxon>
        <taxon>Trichinellidae</taxon>
        <taxon>Trichinella</taxon>
    </lineage>
</organism>
<reference evidence="1 2" key="1">
    <citation type="submission" date="2015-01" db="EMBL/GenBank/DDBJ databases">
        <title>Evolution of Trichinella species and genotypes.</title>
        <authorList>
            <person name="Korhonen P.K."/>
            <person name="Edoardo P."/>
            <person name="Giuseppe L.R."/>
            <person name="Gasser R.B."/>
        </authorList>
    </citation>
    <scope>NUCLEOTIDE SEQUENCE [LARGE SCALE GENOMIC DNA]</scope>
    <source>
        <strain evidence="1">ISS1029</strain>
    </source>
</reference>
<proteinExistence type="predicted"/>
<dbReference type="AlphaFoldDB" id="A0A0V1GSP9"/>
<dbReference type="OrthoDB" id="10360475at2759"/>
<protein>
    <submittedName>
        <fullName evidence="1">Uncharacterized protein</fullName>
    </submittedName>
</protein>
<evidence type="ECO:0000313" key="2">
    <source>
        <dbReference type="Proteomes" id="UP000055024"/>
    </source>
</evidence>
<evidence type="ECO:0000313" key="1">
    <source>
        <dbReference type="EMBL" id="KRZ01366.1"/>
    </source>
</evidence>
<comment type="caution">
    <text evidence="1">The sequence shown here is derived from an EMBL/GenBank/DDBJ whole genome shotgun (WGS) entry which is preliminary data.</text>
</comment>
<accession>A0A0V1GSP9</accession>
<gene>
    <name evidence="1" type="ORF">T11_16991</name>
</gene>
<keyword evidence="2" id="KW-1185">Reference proteome</keyword>
<dbReference type="EMBL" id="JYDP01000296">
    <property type="protein sequence ID" value="KRZ01366.1"/>
    <property type="molecule type" value="Genomic_DNA"/>
</dbReference>